<dbReference type="PANTHER" id="PTHR43080:SF2">
    <property type="entry name" value="CBS DOMAIN-CONTAINING PROTEIN"/>
    <property type="match status" value="1"/>
</dbReference>
<dbReference type="PROSITE" id="PS51371">
    <property type="entry name" value="CBS"/>
    <property type="match status" value="2"/>
</dbReference>
<dbReference type="AlphaFoldDB" id="A0A645H0B4"/>
<gene>
    <name evidence="3" type="ORF">SDC9_179596</name>
</gene>
<reference evidence="3" key="1">
    <citation type="submission" date="2019-08" db="EMBL/GenBank/DDBJ databases">
        <authorList>
            <person name="Kucharzyk K."/>
            <person name="Murdoch R.W."/>
            <person name="Higgins S."/>
            <person name="Loffler F."/>
        </authorList>
    </citation>
    <scope>NUCLEOTIDE SEQUENCE</scope>
</reference>
<proteinExistence type="predicted"/>
<dbReference type="Pfam" id="PF00571">
    <property type="entry name" value="CBS"/>
    <property type="match status" value="2"/>
</dbReference>
<feature type="domain" description="CBS" evidence="2">
    <location>
        <begin position="93"/>
        <end position="150"/>
    </location>
</feature>
<protein>
    <recommendedName>
        <fullName evidence="2">CBS domain-containing protein</fullName>
    </recommendedName>
</protein>
<feature type="domain" description="CBS" evidence="2">
    <location>
        <begin position="7"/>
        <end position="64"/>
    </location>
</feature>
<dbReference type="InterPro" id="IPR051257">
    <property type="entry name" value="Diverse_CBS-Domain"/>
</dbReference>
<comment type="caution">
    <text evidence="3">The sequence shown here is derived from an EMBL/GenBank/DDBJ whole genome shotgun (WGS) entry which is preliminary data.</text>
</comment>
<evidence type="ECO:0000259" key="2">
    <source>
        <dbReference type="PROSITE" id="PS51371"/>
    </source>
</evidence>
<organism evidence="3">
    <name type="scientific">bioreactor metagenome</name>
    <dbReference type="NCBI Taxonomy" id="1076179"/>
    <lineage>
        <taxon>unclassified sequences</taxon>
        <taxon>metagenomes</taxon>
        <taxon>ecological metagenomes</taxon>
    </lineage>
</organism>
<sequence>MRIGDLMDKDLTSITENTTLKEAIEILSQHNLTGLPVVDELGALVGFISEKDIIQASLPGYCDYLVGAAFIPDFDQLSEKLRKKGQEPVGKYMTREVIYFSEDDSDLHVALSLIQKGLKMAPVVGKDGVFIGIVSRAHLIEHIMCEEKEN</sequence>
<keyword evidence="1" id="KW-0129">CBS domain</keyword>
<dbReference type="PANTHER" id="PTHR43080">
    <property type="entry name" value="CBS DOMAIN-CONTAINING PROTEIN CBSX3, MITOCHONDRIAL"/>
    <property type="match status" value="1"/>
</dbReference>
<dbReference type="EMBL" id="VSSQ01083955">
    <property type="protein sequence ID" value="MPN32120.1"/>
    <property type="molecule type" value="Genomic_DNA"/>
</dbReference>
<dbReference type="InterPro" id="IPR046342">
    <property type="entry name" value="CBS_dom_sf"/>
</dbReference>
<evidence type="ECO:0000256" key="1">
    <source>
        <dbReference type="ARBA" id="ARBA00023122"/>
    </source>
</evidence>
<evidence type="ECO:0000313" key="3">
    <source>
        <dbReference type="EMBL" id="MPN32120.1"/>
    </source>
</evidence>
<dbReference type="SMART" id="SM00116">
    <property type="entry name" value="CBS"/>
    <property type="match status" value="2"/>
</dbReference>
<accession>A0A645H0B4</accession>
<dbReference type="InterPro" id="IPR000644">
    <property type="entry name" value="CBS_dom"/>
</dbReference>
<dbReference type="Gene3D" id="3.10.580.10">
    <property type="entry name" value="CBS-domain"/>
    <property type="match status" value="1"/>
</dbReference>
<dbReference type="SUPFAM" id="SSF54631">
    <property type="entry name" value="CBS-domain pair"/>
    <property type="match status" value="1"/>
</dbReference>
<name>A0A645H0B4_9ZZZZ</name>